<dbReference type="EC" id="2.8.2.-" evidence="1"/>
<dbReference type="Proteomes" id="UP001190336">
    <property type="component" value="Chromosome"/>
</dbReference>
<dbReference type="EMBL" id="OY726394">
    <property type="protein sequence ID" value="CAJ1496486.1"/>
    <property type="molecule type" value="Genomic_DNA"/>
</dbReference>
<dbReference type="SUPFAM" id="SSF52540">
    <property type="entry name" value="P-loop containing nucleoside triphosphate hydrolases"/>
    <property type="match status" value="1"/>
</dbReference>
<keyword evidence="2" id="KW-1185">Reference proteome</keyword>
<name>A0ABM9LC22_9MYCO</name>
<proteinExistence type="predicted"/>
<dbReference type="PANTHER" id="PTHR36451:SF1">
    <property type="entry name" value="OMEGA-HYDROXY-BETA-DIHYDROMENAQUINONE-9 SULFOTRANSFERASE STF3"/>
    <property type="match status" value="1"/>
</dbReference>
<evidence type="ECO:0000313" key="1">
    <source>
        <dbReference type="EMBL" id="CAJ1496486.1"/>
    </source>
</evidence>
<dbReference type="PANTHER" id="PTHR36451">
    <property type="entry name" value="PAPS-DEPENDENT SULFOTRANSFERASE STF3"/>
    <property type="match status" value="1"/>
</dbReference>
<sequence>MSGWVAPPRSPAALQAYAAAEHDRGLAPQKYRLGADAVQSVVDRACRGADSTVLGPAAAWRPGLVEYLGSAAEDGRLNALGALTVQNTAVGRLVARWRIAEYLRSHPDVERRPVGPPIVIIGGWRTGTTYLFRLLAQDPRLRAPLPAELGLPWKLPGELAPEVREQRIQAAAAANQMLHILNPTMAAVHDSGPQMAEECVLGMGTTLCNWGFTATTRLNGYARWLARQDLSEEYRQHRRMLQILDGCDGRRWVLKAPAHTAELDHLIATYPGACIVQLHRDVVPTVASGASLFATYRSTYSDEVDGADVGRTQLDQTELWLRRALGVRESDAAQRVTWVDVQYTDLVSRPEQTLHRIYAGAEMDSPDVAAMLDRNEVVHSRDAHGKHRYSAAEFGLDPGEVRERLRFYTNAFEVPAG</sequence>
<dbReference type="Gene3D" id="3.40.50.300">
    <property type="entry name" value="P-loop containing nucleotide triphosphate hydrolases"/>
    <property type="match status" value="1"/>
</dbReference>
<dbReference type="InterPro" id="IPR052736">
    <property type="entry name" value="Stf3_sulfotransferase"/>
</dbReference>
<organism evidence="1 2">
    <name type="scientific">[Mycobacterium] kokjensenii</name>
    <dbReference type="NCBI Taxonomy" id="3064287"/>
    <lineage>
        <taxon>Bacteria</taxon>
        <taxon>Bacillati</taxon>
        <taxon>Actinomycetota</taxon>
        <taxon>Actinomycetes</taxon>
        <taxon>Mycobacteriales</taxon>
        <taxon>Mycobacteriaceae</taxon>
        <taxon>Mycolicibacter</taxon>
    </lineage>
</organism>
<dbReference type="Pfam" id="PF13469">
    <property type="entry name" value="Sulfotransfer_3"/>
    <property type="match status" value="1"/>
</dbReference>
<evidence type="ECO:0000313" key="2">
    <source>
        <dbReference type="Proteomes" id="UP001190336"/>
    </source>
</evidence>
<accession>A0ABM9LC22</accession>
<gene>
    <name evidence="1" type="ORF">MU0083_001431</name>
</gene>
<dbReference type="RefSeq" id="WP_308476419.1">
    <property type="nucleotide sequence ID" value="NZ_OY726394.1"/>
</dbReference>
<dbReference type="InterPro" id="IPR027417">
    <property type="entry name" value="P-loop_NTPase"/>
</dbReference>
<protein>
    <submittedName>
        <fullName evidence="1">Sulfotransferase</fullName>
        <ecNumber evidence="1">2.8.2.-</ecNumber>
    </submittedName>
</protein>
<reference evidence="1 2" key="1">
    <citation type="submission" date="2023-08" db="EMBL/GenBank/DDBJ databases">
        <authorList>
            <person name="Folkvardsen B D."/>
            <person name="Norman A."/>
        </authorList>
    </citation>
    <scope>NUCLEOTIDE SEQUENCE [LARGE SCALE GENOMIC DNA]</scope>
    <source>
        <strain evidence="1 2">Mu0083</strain>
    </source>
</reference>
<keyword evidence="1" id="KW-0808">Transferase</keyword>
<dbReference type="GO" id="GO:0016740">
    <property type="term" value="F:transferase activity"/>
    <property type="evidence" value="ECO:0007669"/>
    <property type="project" value="UniProtKB-KW"/>
</dbReference>